<dbReference type="RefSeq" id="WP_120948229.1">
    <property type="nucleotide sequence ID" value="NZ_QXQS01000007.1"/>
</dbReference>
<dbReference type="PANTHER" id="PTHR24960:SF79">
    <property type="entry name" value="PHOTOSYSTEM I IRON-SULFUR CENTER"/>
    <property type="match status" value="1"/>
</dbReference>
<evidence type="ECO:0000256" key="1">
    <source>
        <dbReference type="ARBA" id="ARBA00022485"/>
    </source>
</evidence>
<keyword evidence="7" id="KW-1185">Reference proteome</keyword>
<evidence type="ECO:0000313" key="6">
    <source>
        <dbReference type="EMBL" id="TSA83918.1"/>
    </source>
</evidence>
<feature type="domain" description="4Fe-4S ferredoxin-type" evidence="5">
    <location>
        <begin position="331"/>
        <end position="359"/>
    </location>
</feature>
<dbReference type="InterPro" id="IPR017900">
    <property type="entry name" value="4Fe4S_Fe_S_CS"/>
</dbReference>
<dbReference type="GO" id="GO:0046872">
    <property type="term" value="F:metal ion binding"/>
    <property type="evidence" value="ECO:0007669"/>
    <property type="project" value="UniProtKB-KW"/>
</dbReference>
<comment type="caution">
    <text evidence="6">The sequence shown here is derived from an EMBL/GenBank/DDBJ whole genome shotgun (WGS) entry which is preliminary data.</text>
</comment>
<evidence type="ECO:0000313" key="7">
    <source>
        <dbReference type="Proteomes" id="UP000319322"/>
    </source>
</evidence>
<dbReference type="InterPro" id="IPR017896">
    <property type="entry name" value="4Fe4S_Fe-S-bd"/>
</dbReference>
<dbReference type="EMBL" id="VKGC01000009">
    <property type="protein sequence ID" value="TSA83918.1"/>
    <property type="molecule type" value="Genomic_DNA"/>
</dbReference>
<dbReference type="SUPFAM" id="SSF54862">
    <property type="entry name" value="4Fe-4S ferredoxins"/>
    <property type="match status" value="1"/>
</dbReference>
<name>A0A553UUN1_9HELI</name>
<gene>
    <name evidence="6" type="ORF">FNE76_04510</name>
</gene>
<feature type="domain" description="4Fe-4S ferredoxin-type" evidence="5">
    <location>
        <begin position="103"/>
        <end position="133"/>
    </location>
</feature>
<dbReference type="AlphaFoldDB" id="A0A553UUN1"/>
<reference evidence="7" key="1">
    <citation type="submission" date="2019-07" db="EMBL/GenBank/DDBJ databases">
        <title>Helicobacter labacensis sp. nov., Helicobacter mehlei sp. nov. and Helicobacter vulpis sp. nov., isolated from gastric mucosa of red fox (Vulpis vulpis).</title>
        <authorList>
            <person name="Papic B."/>
        </authorList>
    </citation>
    <scope>NUCLEOTIDE SEQUENCE [LARGE SCALE GENOMIC DNA]</scope>
    <source>
        <strain evidence="7">L8b</strain>
    </source>
</reference>
<dbReference type="PROSITE" id="PS00198">
    <property type="entry name" value="4FE4S_FER_1"/>
    <property type="match status" value="2"/>
</dbReference>
<proteinExistence type="predicted"/>
<reference evidence="6 7" key="2">
    <citation type="submission" date="2019-07" db="EMBL/GenBank/DDBJ databases">
        <title>Helicobacter labacensis sp. nov., Helicobacter mehlei sp. nov. and Helicobacter vulpis sp. nov., isolated from gastric mucosa of red fox (Vulpis vulpis).</title>
        <authorList>
            <person name="Kusar D."/>
            <person name="Gruntar I."/>
            <person name="Pate M."/>
            <person name="Zajc U."/>
            <person name="Ocepek M."/>
        </authorList>
    </citation>
    <scope>NUCLEOTIDE SEQUENCE [LARGE SCALE GENOMIC DNA]</scope>
    <source>
        <strain evidence="6 7">L8b</strain>
    </source>
</reference>
<evidence type="ECO:0000256" key="3">
    <source>
        <dbReference type="ARBA" id="ARBA00023004"/>
    </source>
</evidence>
<accession>A0A553UUN1</accession>
<dbReference type="Gene3D" id="3.30.70.20">
    <property type="match status" value="2"/>
</dbReference>
<feature type="domain" description="4Fe-4S ferredoxin-type" evidence="5">
    <location>
        <begin position="146"/>
        <end position="175"/>
    </location>
</feature>
<dbReference type="Proteomes" id="UP000319322">
    <property type="component" value="Unassembled WGS sequence"/>
</dbReference>
<keyword evidence="1" id="KW-0004">4Fe-4S</keyword>
<dbReference type="Pfam" id="PF12838">
    <property type="entry name" value="Fer4_7"/>
    <property type="match status" value="2"/>
</dbReference>
<keyword evidence="3" id="KW-0408">Iron</keyword>
<dbReference type="PROSITE" id="PS51379">
    <property type="entry name" value="4FE4S_FER_2"/>
    <property type="match status" value="4"/>
</dbReference>
<dbReference type="GO" id="GO:0051539">
    <property type="term" value="F:4 iron, 4 sulfur cluster binding"/>
    <property type="evidence" value="ECO:0007669"/>
    <property type="project" value="UniProtKB-KW"/>
</dbReference>
<dbReference type="PANTHER" id="PTHR24960">
    <property type="entry name" value="PHOTOSYSTEM I IRON-SULFUR CENTER-RELATED"/>
    <property type="match status" value="1"/>
</dbReference>
<keyword evidence="4" id="KW-0411">Iron-sulfur</keyword>
<evidence type="ECO:0000256" key="4">
    <source>
        <dbReference type="ARBA" id="ARBA00023014"/>
    </source>
</evidence>
<dbReference type="InterPro" id="IPR050157">
    <property type="entry name" value="PSI_iron-sulfur_center"/>
</dbReference>
<organism evidence="6 7">
    <name type="scientific">Helicobacter mehlei</name>
    <dbReference type="NCBI Taxonomy" id="2316080"/>
    <lineage>
        <taxon>Bacteria</taxon>
        <taxon>Pseudomonadati</taxon>
        <taxon>Campylobacterota</taxon>
        <taxon>Epsilonproteobacteria</taxon>
        <taxon>Campylobacterales</taxon>
        <taxon>Helicobacteraceae</taxon>
        <taxon>Helicobacter</taxon>
    </lineage>
</organism>
<feature type="domain" description="4Fe-4S ferredoxin-type" evidence="5">
    <location>
        <begin position="361"/>
        <end position="391"/>
    </location>
</feature>
<evidence type="ECO:0000256" key="2">
    <source>
        <dbReference type="ARBA" id="ARBA00022723"/>
    </source>
</evidence>
<protein>
    <submittedName>
        <fullName evidence="6">4Fe-4S dicluster domain-containing protein</fullName>
    </submittedName>
</protein>
<evidence type="ECO:0000259" key="5">
    <source>
        <dbReference type="PROSITE" id="PS51379"/>
    </source>
</evidence>
<reference evidence="6 7" key="3">
    <citation type="submission" date="2019-07" db="EMBL/GenBank/DDBJ databases">
        <authorList>
            <person name="Papic B."/>
        </authorList>
    </citation>
    <scope>NUCLEOTIDE SEQUENCE [LARGE SCALE GENOMIC DNA]</scope>
    <source>
        <strain evidence="6 7">L8b</strain>
    </source>
</reference>
<keyword evidence="2" id="KW-0479">Metal-binding</keyword>
<sequence>MLEFLYIKNPQCPDLPLHDHIEVLDRVDSSLECVVSNVPLQGAKRVGREINFLLENSAQSPLELAQSLSLLYEVHGLQFDFDSTKHTPTPEGTFSEFFSYNKEICQYHQRRVECCGKCSEVCPTQAITKLDPQIALDQGLECEDNRHLLIKHQACIDCGQCISVCPSGSLSYASFSLECMQEVAKLYRGYIPLLLDHRADLPLTPLKKEVLPLCVNLNILEQVALLTLLQESGSQIVLYAPQDLGVGTLESIALLNGIYAQLYQEEAILLASDLASLQACLQRAKCLESTHFTPPTIPARTKRDLFAQRLQHAIGQGDYGRVPSASFIRYGHIEINSNCTLCLSCVGACNTNALSIDGNTYTLLFNPSLCTTCGYCEATCPEKDCLHLERDGIALNPSYSTPKIMAQDSLFGCKMCGKPIGTTKSVQKIAQMMIPRFQGDARRIATLYACPDCKVKIMLEDMLDINSIFK</sequence>